<keyword evidence="2" id="KW-1185">Reference proteome</keyword>
<name>A0A0J5IJN7_9GAMM</name>
<dbReference type="AlphaFoldDB" id="A0A0J5IJN7"/>
<gene>
    <name evidence="1" type="ORF">AB204_19975</name>
</gene>
<dbReference type="OrthoDB" id="6448169at2"/>
<sequence>MISAKDKLDVNISSNANLIIGQGVFLYVTFESANPINVVSTKLKFTGASPNITVPQGDVSLTVDPKDKTKATYQTLLTVANENIKENDPIKFTLEATQSNAEKFPFTGTARTVNQDSLTLIFNNNFIRTPNITSPQALEKAKVSTTLIGQGEPQTPLSNVPVFITADPISDFSSCTFEDDNGKPLSLQTMGNYTGLFINSGKDGSVSFNMSPQKATSMVLNIKSWIIFIGEEFVHAFSPLFIINPDIPKFPNSLLPPNIQGGFSGLLTSDAGASDFRIAIPVYPGNNSGDYILFLTKNLSKAGAKREYTDHYVVVGNPRTELGDSNYVYTLPYDIFDYGTPFDINYVVILGQSAGSLTSQPASVTYMGGATYQPDSGIKREYDKCKVYTSYGVTGPEIHEGSVIGYDSIKEYFDNKPVDPNQKKTGLFIEIMGGSLQGQVFFGSKVTLNMYIQAKNRNNKKIFVTQIMPSKADKYTGHLSLVFHIDIDKITGILPYDGGGAGYIWFDYQVGAKSYGEIWSGKIDTRPDAPTTKD</sequence>
<comment type="caution">
    <text evidence="1">The sequence shown here is derived from an EMBL/GenBank/DDBJ whole genome shotgun (WGS) entry which is preliminary data.</text>
</comment>
<dbReference type="EMBL" id="LFCV01000199">
    <property type="protein sequence ID" value="KMJ43385.1"/>
    <property type="molecule type" value="Genomic_DNA"/>
</dbReference>
<reference evidence="1 2" key="1">
    <citation type="submission" date="2015-06" db="EMBL/GenBank/DDBJ databases">
        <title>Draft Whole-Genome Sequence of the Entomopathogenic Bacterium Xenorhabdus khoisanae.</title>
        <authorList>
            <person name="Naidoo S."/>
            <person name="Featherston J."/>
            <person name="Gray V.M."/>
        </authorList>
    </citation>
    <scope>NUCLEOTIDE SEQUENCE [LARGE SCALE GENOMIC DNA]</scope>
    <source>
        <strain evidence="1 2">MCB</strain>
    </source>
</reference>
<dbReference type="RefSeq" id="WP_047965130.1">
    <property type="nucleotide sequence ID" value="NZ_CAWMBG010000199.1"/>
</dbReference>
<evidence type="ECO:0000313" key="1">
    <source>
        <dbReference type="EMBL" id="KMJ43385.1"/>
    </source>
</evidence>
<proteinExistence type="predicted"/>
<organism evidence="1 2">
    <name type="scientific">Xenorhabdus khoisanae</name>
    <dbReference type="NCBI Taxonomy" id="880157"/>
    <lineage>
        <taxon>Bacteria</taxon>
        <taxon>Pseudomonadati</taxon>
        <taxon>Pseudomonadota</taxon>
        <taxon>Gammaproteobacteria</taxon>
        <taxon>Enterobacterales</taxon>
        <taxon>Morganellaceae</taxon>
        <taxon>Xenorhabdus</taxon>
    </lineage>
</organism>
<dbReference type="Proteomes" id="UP000036277">
    <property type="component" value="Unassembled WGS sequence"/>
</dbReference>
<dbReference type="PATRIC" id="fig|880157.4.peg.4311"/>
<accession>A0A0J5IJN7</accession>
<protein>
    <submittedName>
        <fullName evidence="1">Uncharacterized protein</fullName>
    </submittedName>
</protein>
<evidence type="ECO:0000313" key="2">
    <source>
        <dbReference type="Proteomes" id="UP000036277"/>
    </source>
</evidence>